<dbReference type="SUPFAM" id="SSF53686">
    <property type="entry name" value="Tryptophan synthase beta subunit-like PLP-dependent enzymes"/>
    <property type="match status" value="1"/>
</dbReference>
<proteinExistence type="inferred from homology"/>
<comment type="cofactor">
    <cofactor evidence="1">
        <name>pyridoxal 5'-phosphate</name>
        <dbReference type="ChEBI" id="CHEBI:597326"/>
    </cofactor>
</comment>
<dbReference type="OrthoDB" id="7773036at2759"/>
<evidence type="ECO:0000259" key="8">
    <source>
        <dbReference type="Pfam" id="PF00291"/>
    </source>
</evidence>
<dbReference type="GO" id="GO:0003941">
    <property type="term" value="F:L-serine ammonia-lyase activity"/>
    <property type="evidence" value="ECO:0007669"/>
    <property type="project" value="UniProtKB-EC"/>
</dbReference>
<feature type="domain" description="Tryptophan synthase beta chain-like PALP" evidence="8">
    <location>
        <begin position="17"/>
        <end position="63"/>
    </location>
</feature>
<comment type="similarity">
    <text evidence="2">Belongs to the serine/threonine dehydratase family.</text>
</comment>
<organism evidence="9 10">
    <name type="scientific">Monilinia laxa</name>
    <name type="common">Brown rot fungus</name>
    <name type="synonym">Sclerotinia laxa</name>
    <dbReference type="NCBI Taxonomy" id="61186"/>
    <lineage>
        <taxon>Eukaryota</taxon>
        <taxon>Fungi</taxon>
        <taxon>Dikarya</taxon>
        <taxon>Ascomycota</taxon>
        <taxon>Pezizomycotina</taxon>
        <taxon>Leotiomycetes</taxon>
        <taxon>Helotiales</taxon>
        <taxon>Sclerotiniaceae</taxon>
        <taxon>Monilinia</taxon>
    </lineage>
</organism>
<evidence type="ECO:0000313" key="9">
    <source>
        <dbReference type="EMBL" id="KAB8304560.1"/>
    </source>
</evidence>
<dbReference type="PANTHER" id="PTHR48078">
    <property type="entry name" value="THREONINE DEHYDRATASE, MITOCHONDRIAL-RELATED"/>
    <property type="match status" value="1"/>
</dbReference>
<gene>
    <name evidence="9" type="ORF">EYC80_003942</name>
</gene>
<dbReference type="GO" id="GO:0006567">
    <property type="term" value="P:L-threonine catabolic process"/>
    <property type="evidence" value="ECO:0007669"/>
    <property type="project" value="TreeGrafter"/>
</dbReference>
<keyword evidence="10" id="KW-1185">Reference proteome</keyword>
<dbReference type="EMBL" id="VIGI01000001">
    <property type="protein sequence ID" value="KAB8304560.1"/>
    <property type="molecule type" value="Genomic_DNA"/>
</dbReference>
<accession>A0A5N6KL82</accession>
<evidence type="ECO:0000256" key="6">
    <source>
        <dbReference type="ARBA" id="ARBA00049406"/>
    </source>
</evidence>
<dbReference type="Gene3D" id="3.40.50.1100">
    <property type="match status" value="2"/>
</dbReference>
<dbReference type="EC" id="4.3.1.17" evidence="3"/>
<dbReference type="GO" id="GO:0030170">
    <property type="term" value="F:pyridoxal phosphate binding"/>
    <property type="evidence" value="ECO:0007669"/>
    <property type="project" value="InterPro"/>
</dbReference>
<dbReference type="Pfam" id="PF00291">
    <property type="entry name" value="PALP"/>
    <property type="match status" value="1"/>
</dbReference>
<comment type="catalytic activity">
    <reaction evidence="6">
        <text>L-serine = pyruvate + NH4(+)</text>
        <dbReference type="Rhea" id="RHEA:19169"/>
        <dbReference type="ChEBI" id="CHEBI:15361"/>
        <dbReference type="ChEBI" id="CHEBI:28938"/>
        <dbReference type="ChEBI" id="CHEBI:33384"/>
        <dbReference type="EC" id="4.3.1.17"/>
    </reaction>
</comment>
<evidence type="ECO:0000256" key="1">
    <source>
        <dbReference type="ARBA" id="ARBA00001933"/>
    </source>
</evidence>
<dbReference type="Proteomes" id="UP000326757">
    <property type="component" value="Unassembled WGS sequence"/>
</dbReference>
<keyword evidence="4" id="KW-0663">Pyridoxal phosphate</keyword>
<feature type="compositionally biased region" description="Low complexity" evidence="7">
    <location>
        <begin position="66"/>
        <end position="84"/>
    </location>
</feature>
<dbReference type="InterPro" id="IPR036052">
    <property type="entry name" value="TrpB-like_PALP_sf"/>
</dbReference>
<evidence type="ECO:0000256" key="3">
    <source>
        <dbReference type="ARBA" id="ARBA00012093"/>
    </source>
</evidence>
<evidence type="ECO:0000256" key="5">
    <source>
        <dbReference type="ARBA" id="ARBA00023239"/>
    </source>
</evidence>
<dbReference type="InterPro" id="IPR000634">
    <property type="entry name" value="Ser/Thr_deHydtase_PyrdxlP-BS"/>
</dbReference>
<dbReference type="GO" id="GO:0004794">
    <property type="term" value="F:threonine deaminase activity"/>
    <property type="evidence" value="ECO:0007669"/>
    <property type="project" value="TreeGrafter"/>
</dbReference>
<dbReference type="PANTHER" id="PTHR48078:SF2">
    <property type="entry name" value="CATABOLIC L-SERINE_THREONINE DEHYDRATASE"/>
    <property type="match status" value="1"/>
</dbReference>
<name>A0A5N6KL82_MONLA</name>
<keyword evidence="5" id="KW-0456">Lyase</keyword>
<dbReference type="InterPro" id="IPR050147">
    <property type="entry name" value="Ser/Thr_Dehydratase"/>
</dbReference>
<evidence type="ECO:0000256" key="7">
    <source>
        <dbReference type="SAM" id="MobiDB-lite"/>
    </source>
</evidence>
<evidence type="ECO:0000313" key="10">
    <source>
        <dbReference type="Proteomes" id="UP000326757"/>
    </source>
</evidence>
<protein>
    <recommendedName>
        <fullName evidence="3">L-serine ammonia-lyase</fullName>
        <ecNumber evidence="3">4.3.1.17</ecNumber>
    </recommendedName>
</protein>
<dbReference type="PROSITE" id="PS00165">
    <property type="entry name" value="DEHYDRATASE_SER_THR"/>
    <property type="match status" value="1"/>
</dbReference>
<dbReference type="AlphaFoldDB" id="A0A5N6KL82"/>
<dbReference type="GO" id="GO:0009097">
    <property type="term" value="P:isoleucine biosynthetic process"/>
    <property type="evidence" value="ECO:0007669"/>
    <property type="project" value="TreeGrafter"/>
</dbReference>
<evidence type="ECO:0000256" key="2">
    <source>
        <dbReference type="ARBA" id="ARBA00010869"/>
    </source>
</evidence>
<feature type="region of interest" description="Disordered" evidence="7">
    <location>
        <begin position="63"/>
        <end position="93"/>
    </location>
</feature>
<evidence type="ECO:0000256" key="4">
    <source>
        <dbReference type="ARBA" id="ARBA00022898"/>
    </source>
</evidence>
<comment type="caution">
    <text evidence="9">The sequence shown here is derived from an EMBL/GenBank/DDBJ whole genome shotgun (WGS) entry which is preliminary data.</text>
</comment>
<dbReference type="InterPro" id="IPR001926">
    <property type="entry name" value="TrpB-like_PALP"/>
</dbReference>
<sequence>MGSITPTTDGRVEGAISKPWIRTPLVRSATLSRVAGCNVWLKLDNLQPSGSFKSRGIGNFLLRSLPASPTAPSTSTAPPAATPASPAPTPPSP</sequence>
<reference evidence="9 10" key="1">
    <citation type="submission" date="2019-06" db="EMBL/GenBank/DDBJ databases">
        <title>Genome Sequence of the Brown Rot Fungal Pathogen Monilinia laxa.</title>
        <authorList>
            <person name="De Miccolis Angelini R.M."/>
            <person name="Landi L."/>
            <person name="Abate D."/>
            <person name="Pollastro S."/>
            <person name="Romanazzi G."/>
            <person name="Faretra F."/>
        </authorList>
    </citation>
    <scope>NUCLEOTIDE SEQUENCE [LARGE SCALE GENOMIC DNA]</scope>
    <source>
        <strain evidence="9 10">Mlax316</strain>
    </source>
</reference>
<dbReference type="GO" id="GO:0006565">
    <property type="term" value="P:L-serine catabolic process"/>
    <property type="evidence" value="ECO:0007669"/>
    <property type="project" value="TreeGrafter"/>
</dbReference>